<gene>
    <name evidence="1" type="ORF">LCGC14_1128740</name>
</gene>
<accession>A0A0F9Q7M0</accession>
<proteinExistence type="predicted"/>
<name>A0A0F9Q7M0_9ZZZZ</name>
<sequence length="84" mass="9162">MYGKAAGPIRNKQMLDEGQPHLVLAFHDNIEESTGTKDMVKQAAKRGIETLVISHKVEMTWPCSHGVVGGCKRDNGKESLSGEL</sequence>
<evidence type="ECO:0000313" key="1">
    <source>
        <dbReference type="EMBL" id="KKN01348.1"/>
    </source>
</evidence>
<comment type="caution">
    <text evidence="1">The sequence shown here is derived from an EMBL/GenBank/DDBJ whole genome shotgun (WGS) entry which is preliminary data.</text>
</comment>
<dbReference type="EMBL" id="LAZR01005272">
    <property type="protein sequence ID" value="KKN01348.1"/>
    <property type="molecule type" value="Genomic_DNA"/>
</dbReference>
<reference evidence="1" key="1">
    <citation type="journal article" date="2015" name="Nature">
        <title>Complex archaea that bridge the gap between prokaryotes and eukaryotes.</title>
        <authorList>
            <person name="Spang A."/>
            <person name="Saw J.H."/>
            <person name="Jorgensen S.L."/>
            <person name="Zaremba-Niedzwiedzka K."/>
            <person name="Martijn J."/>
            <person name="Lind A.E."/>
            <person name="van Eijk R."/>
            <person name="Schleper C."/>
            <person name="Guy L."/>
            <person name="Ettema T.J."/>
        </authorList>
    </citation>
    <scope>NUCLEOTIDE SEQUENCE</scope>
</reference>
<protein>
    <submittedName>
        <fullName evidence="1">Uncharacterized protein</fullName>
    </submittedName>
</protein>
<dbReference type="AlphaFoldDB" id="A0A0F9Q7M0"/>
<organism evidence="1">
    <name type="scientific">marine sediment metagenome</name>
    <dbReference type="NCBI Taxonomy" id="412755"/>
    <lineage>
        <taxon>unclassified sequences</taxon>
        <taxon>metagenomes</taxon>
        <taxon>ecological metagenomes</taxon>
    </lineage>
</organism>